<gene>
    <name evidence="1" type="ORF">NE237_012165</name>
</gene>
<evidence type="ECO:0000313" key="2">
    <source>
        <dbReference type="Proteomes" id="UP001141806"/>
    </source>
</evidence>
<proteinExistence type="predicted"/>
<sequence>MHPLHCPIYFILVVLEQVGDTTIISFVLQKFELAWTHLILEIHEYPHEGCTSKRKNRKTPTVMIQDSLSLDSRRAYRNKLNWYRSVHGFTMCICNSNATTTVTFGDIIMGASFFYKHYIQKSFTIQAEQDLIKDIPWIQIFFQMNFDLGNK</sequence>
<evidence type="ECO:0000313" key="1">
    <source>
        <dbReference type="EMBL" id="KAJ4955382.1"/>
    </source>
</evidence>
<name>A0A9Q0JXR5_9MAGN</name>
<keyword evidence="2" id="KW-1185">Reference proteome</keyword>
<protein>
    <submittedName>
        <fullName evidence="1">Uncharacterized protein</fullName>
    </submittedName>
</protein>
<dbReference type="EMBL" id="JAMYWD010000011">
    <property type="protein sequence ID" value="KAJ4955382.1"/>
    <property type="molecule type" value="Genomic_DNA"/>
</dbReference>
<comment type="caution">
    <text evidence="1">The sequence shown here is derived from an EMBL/GenBank/DDBJ whole genome shotgun (WGS) entry which is preliminary data.</text>
</comment>
<accession>A0A9Q0JXR5</accession>
<organism evidence="1 2">
    <name type="scientific">Protea cynaroides</name>
    <dbReference type="NCBI Taxonomy" id="273540"/>
    <lineage>
        <taxon>Eukaryota</taxon>
        <taxon>Viridiplantae</taxon>
        <taxon>Streptophyta</taxon>
        <taxon>Embryophyta</taxon>
        <taxon>Tracheophyta</taxon>
        <taxon>Spermatophyta</taxon>
        <taxon>Magnoliopsida</taxon>
        <taxon>Proteales</taxon>
        <taxon>Proteaceae</taxon>
        <taxon>Protea</taxon>
    </lineage>
</organism>
<dbReference type="Proteomes" id="UP001141806">
    <property type="component" value="Unassembled WGS sequence"/>
</dbReference>
<reference evidence="1" key="1">
    <citation type="journal article" date="2023" name="Plant J.">
        <title>The genome of the king protea, Protea cynaroides.</title>
        <authorList>
            <person name="Chang J."/>
            <person name="Duong T.A."/>
            <person name="Schoeman C."/>
            <person name="Ma X."/>
            <person name="Roodt D."/>
            <person name="Barker N."/>
            <person name="Li Z."/>
            <person name="Van de Peer Y."/>
            <person name="Mizrachi E."/>
        </authorList>
    </citation>
    <scope>NUCLEOTIDE SEQUENCE</scope>
    <source>
        <tissue evidence="1">Young leaves</tissue>
    </source>
</reference>
<dbReference type="AlphaFoldDB" id="A0A9Q0JXR5"/>